<dbReference type="Pfam" id="PF00264">
    <property type="entry name" value="Tyrosinase"/>
    <property type="match status" value="1"/>
</dbReference>
<reference evidence="4" key="1">
    <citation type="submission" date="2024-07" db="EMBL/GenBank/DDBJ databases">
        <title>Two chromosome-level genome assemblies of Korean endemic species Abeliophyllum distichum and Forsythia ovata (Oleaceae).</title>
        <authorList>
            <person name="Jang H."/>
        </authorList>
    </citation>
    <scope>NUCLEOTIDE SEQUENCE [LARGE SCALE GENOMIC DNA]</scope>
</reference>
<feature type="domain" description="Tyrosinase copper-binding" evidence="2">
    <location>
        <begin position="85"/>
        <end position="161"/>
    </location>
</feature>
<evidence type="ECO:0000313" key="3">
    <source>
        <dbReference type="EMBL" id="KAL2529573.1"/>
    </source>
</evidence>
<dbReference type="Proteomes" id="UP001604277">
    <property type="component" value="Unassembled WGS sequence"/>
</dbReference>
<dbReference type="SUPFAM" id="SSF48056">
    <property type="entry name" value="Di-copper centre-containing domain"/>
    <property type="match status" value="1"/>
</dbReference>
<dbReference type="GO" id="GO:0046872">
    <property type="term" value="F:metal ion binding"/>
    <property type="evidence" value="ECO:0007669"/>
    <property type="project" value="UniProtKB-KW"/>
</dbReference>
<dbReference type="EMBL" id="JBFOLJ010000006">
    <property type="protein sequence ID" value="KAL2529573.1"/>
    <property type="molecule type" value="Genomic_DNA"/>
</dbReference>
<evidence type="ECO:0000259" key="2">
    <source>
        <dbReference type="Pfam" id="PF00264"/>
    </source>
</evidence>
<accession>A0ABD1UWZ0</accession>
<evidence type="ECO:0000256" key="1">
    <source>
        <dbReference type="ARBA" id="ARBA00022723"/>
    </source>
</evidence>
<dbReference type="InterPro" id="IPR002227">
    <property type="entry name" value="Tyrosinase_Cu-bd"/>
</dbReference>
<keyword evidence="1" id="KW-0479">Metal-binding</keyword>
<dbReference type="InterPro" id="IPR050316">
    <property type="entry name" value="Tyrosinase/Hemocyanin"/>
</dbReference>
<evidence type="ECO:0000313" key="4">
    <source>
        <dbReference type="Proteomes" id="UP001604277"/>
    </source>
</evidence>
<dbReference type="PANTHER" id="PTHR11474:SF123">
    <property type="entry name" value="CATECHOL OXIDASE"/>
    <property type="match status" value="1"/>
</dbReference>
<protein>
    <submittedName>
        <fullName evidence="3">Polyphenol oxidase</fullName>
    </submittedName>
</protein>
<organism evidence="3 4">
    <name type="scientific">Forsythia ovata</name>
    <dbReference type="NCBI Taxonomy" id="205694"/>
    <lineage>
        <taxon>Eukaryota</taxon>
        <taxon>Viridiplantae</taxon>
        <taxon>Streptophyta</taxon>
        <taxon>Embryophyta</taxon>
        <taxon>Tracheophyta</taxon>
        <taxon>Spermatophyta</taxon>
        <taxon>Magnoliopsida</taxon>
        <taxon>eudicotyledons</taxon>
        <taxon>Gunneridae</taxon>
        <taxon>Pentapetalae</taxon>
        <taxon>asterids</taxon>
        <taxon>lamiids</taxon>
        <taxon>Lamiales</taxon>
        <taxon>Oleaceae</taxon>
        <taxon>Forsythieae</taxon>
        <taxon>Forsythia</taxon>
    </lineage>
</organism>
<dbReference type="Gene3D" id="1.10.1280.10">
    <property type="entry name" value="Di-copper center containing domain from catechol oxidase"/>
    <property type="match status" value="1"/>
</dbReference>
<dbReference type="AlphaFoldDB" id="A0ABD1UWZ0"/>
<sequence>MYTNVEKEVGCGTVSLALRTLDVSMALRNHLDSANSDYELPKFEVLRKMPAAHRATKEQVAKYEKTIQVMRDLDTSDPQDPCCFTLQANFHCAYCNGAHDQVGFNDLDLQVHNSWLFFPFHMWYLYFYERILAKLINDPTFAMPFWNWDNPKGMTLPSLFDNPAHLSTMQSEIQTITALPLLI</sequence>
<gene>
    <name evidence="3" type="ORF">Fot_22174</name>
</gene>
<comment type="caution">
    <text evidence="3">The sequence shown here is derived from an EMBL/GenBank/DDBJ whole genome shotgun (WGS) entry which is preliminary data.</text>
</comment>
<proteinExistence type="predicted"/>
<dbReference type="PRINTS" id="PR00092">
    <property type="entry name" value="TYROSINASE"/>
</dbReference>
<keyword evidence="4" id="KW-1185">Reference proteome</keyword>
<name>A0ABD1UWZ0_9LAMI</name>
<dbReference type="PANTHER" id="PTHR11474">
    <property type="entry name" value="TYROSINASE FAMILY MEMBER"/>
    <property type="match status" value="1"/>
</dbReference>
<dbReference type="InterPro" id="IPR008922">
    <property type="entry name" value="Di-copper_centre_dom_sf"/>
</dbReference>